<dbReference type="EMBL" id="JADIKF010000002">
    <property type="protein sequence ID" value="MBM7127891.1"/>
    <property type="molecule type" value="Genomic_DNA"/>
</dbReference>
<feature type="non-terminal residue" evidence="1">
    <location>
        <position position="193"/>
    </location>
</feature>
<evidence type="ECO:0000313" key="2">
    <source>
        <dbReference type="Proteomes" id="UP001430193"/>
    </source>
</evidence>
<evidence type="ECO:0008006" key="3">
    <source>
        <dbReference type="Google" id="ProtNLM"/>
    </source>
</evidence>
<dbReference type="RefSeq" id="WP_204629516.1">
    <property type="nucleotide sequence ID" value="NZ_JADIKF010000002.1"/>
</dbReference>
<sequence length="193" mass="18373">VSSGGALDLGKGTVTGTLTATGNGAISQASGSGSGLTVTQAASFTQNANGADVLLGNANNLFSGAVSFIEGPSVQIGSLSLANTYASTTAQTVSLPSSLSGSLTLDYSAAPLAISASSVGGTLSVTGTSITLNGNESSGGLQTYTGHLLLGTSATLTSTAGGVTFNGTVDNATSTTQEALTINAAGPVAFDGA</sequence>
<proteinExistence type="predicted"/>
<protein>
    <recommendedName>
        <fullName evidence="3">Filamentous hemagglutinin</fullName>
    </recommendedName>
</protein>
<name>A0ABS2K9M7_9GAMM</name>
<evidence type="ECO:0000313" key="1">
    <source>
        <dbReference type="EMBL" id="MBM7127891.1"/>
    </source>
</evidence>
<dbReference type="Pfam" id="PF18886">
    <property type="entry name" value="DUF5649"/>
    <property type="match status" value="1"/>
</dbReference>
<organism evidence="1 2">
    <name type="scientific">Dyella mobilis</name>
    <dbReference type="NCBI Taxonomy" id="1849582"/>
    <lineage>
        <taxon>Bacteria</taxon>
        <taxon>Pseudomonadati</taxon>
        <taxon>Pseudomonadota</taxon>
        <taxon>Gammaproteobacteria</taxon>
        <taxon>Lysobacterales</taxon>
        <taxon>Rhodanobacteraceae</taxon>
        <taxon>Dyella</taxon>
    </lineage>
</organism>
<keyword evidence="2" id="KW-1185">Reference proteome</keyword>
<feature type="non-terminal residue" evidence="1">
    <location>
        <position position="1"/>
    </location>
</feature>
<comment type="caution">
    <text evidence="1">The sequence shown here is derived from an EMBL/GenBank/DDBJ whole genome shotgun (WGS) entry which is preliminary data.</text>
</comment>
<accession>A0ABS2K9M7</accession>
<gene>
    <name evidence="1" type="ORF">ISS99_00010</name>
</gene>
<dbReference type="InterPro" id="IPR043709">
    <property type="entry name" value="DUF5649"/>
</dbReference>
<reference evidence="1" key="1">
    <citation type="submission" date="2020-10" db="EMBL/GenBank/DDBJ databases">
        <title>Phylogeny of dyella-like bacteria.</title>
        <authorList>
            <person name="Fu J."/>
        </authorList>
    </citation>
    <scope>NUCLEOTIDE SEQUENCE</scope>
    <source>
        <strain evidence="1">DHON07</strain>
    </source>
</reference>
<dbReference type="Proteomes" id="UP001430193">
    <property type="component" value="Unassembled WGS sequence"/>
</dbReference>